<accession>A0A240UJD5</accession>
<dbReference type="AlphaFoldDB" id="A0A240UJD5"/>
<evidence type="ECO:0000313" key="3">
    <source>
        <dbReference type="Proteomes" id="UP000194440"/>
    </source>
</evidence>
<dbReference type="KEGG" id="acis:CBP35_19495"/>
<dbReference type="Proteomes" id="UP000194440">
    <property type="component" value="Plasmid pACP4.1"/>
</dbReference>
<dbReference type="KEGG" id="acip:CBP36_19540"/>
<dbReference type="Gene3D" id="3.40.33.10">
    <property type="entry name" value="CAP"/>
    <property type="match status" value="1"/>
</dbReference>
<organism evidence="2 3">
    <name type="scientific">Acidovorax carolinensis</name>
    <dbReference type="NCBI Taxonomy" id="553814"/>
    <lineage>
        <taxon>Bacteria</taxon>
        <taxon>Pseudomonadati</taxon>
        <taxon>Pseudomonadota</taxon>
        <taxon>Betaproteobacteria</taxon>
        <taxon>Burkholderiales</taxon>
        <taxon>Comamonadaceae</taxon>
        <taxon>Acidovorax</taxon>
    </lineage>
</organism>
<keyword evidence="2" id="KW-0614">Plasmid</keyword>
<sequence>MISLDGTIVATPGAATYTTGTVKAQAFYALNAARKAAGAGVLSQSATLDIATAAHAAYIEGNMDFVHDENPAKPFFYAVTPKDRAVKAGYAGTVVETLGGTGASLNGADCALGLLNTVYHGEALLVGGYTDVGIGSHLDASGTPACVINLGRPSGYGQIPASGAIIGYPGNGMTVEGTFYAGYETPRPPIALFPSLTAGTPVIVSLRNADYINLQSSAKLDAKVAEFALKDAMGNVVPAHILAGADVTAGPGVVLNSDPLLFTGTMILVPKAPLPAGTYSATVSATLGGSAAAIAKTFSFTAK</sequence>
<dbReference type="InterPro" id="IPR035940">
    <property type="entry name" value="CAP_sf"/>
</dbReference>
<keyword evidence="3" id="KW-1185">Reference proteome</keyword>
<dbReference type="EMBL" id="CP021367">
    <property type="protein sequence ID" value="ART61162.1"/>
    <property type="molecule type" value="Genomic_DNA"/>
</dbReference>
<proteinExistence type="predicted"/>
<reference evidence="2" key="1">
    <citation type="submission" date="2017-05" db="EMBL/GenBank/DDBJ databases">
        <title>Polyphasic characterization of four soil-derived phenanthrene-degrading Acidovorax strains and proposal of Acidovorax phenanthrenivorans sp. nov.</title>
        <authorList>
            <person name="Singleton D."/>
            <person name="Lee J."/>
            <person name="Dickey A.N."/>
            <person name="Stroud A."/>
            <person name="Scholl E.H."/>
            <person name="Wright F.A."/>
            <person name="Aitken M.D."/>
        </authorList>
    </citation>
    <scope>NUCLEOTIDE SEQUENCE</scope>
    <source>
        <strain evidence="2">P4</strain>
        <plasmid evidence="2">pACP4.1</plasmid>
    </source>
</reference>
<geneLocation type="plasmid" evidence="2 3">
    <name>pACP4.1</name>
</geneLocation>
<dbReference type="InterPro" id="IPR014044">
    <property type="entry name" value="CAP_dom"/>
</dbReference>
<gene>
    <name evidence="2" type="ORF">CBP36_19540</name>
</gene>
<protein>
    <recommendedName>
        <fullName evidence="1">SCP domain-containing protein</fullName>
    </recommendedName>
</protein>
<name>A0A240UJD5_9BURK</name>
<evidence type="ECO:0000259" key="1">
    <source>
        <dbReference type="Pfam" id="PF00188"/>
    </source>
</evidence>
<evidence type="ECO:0000313" key="2">
    <source>
        <dbReference type="EMBL" id="ART61162.1"/>
    </source>
</evidence>
<feature type="domain" description="SCP" evidence="1">
    <location>
        <begin position="28"/>
        <end position="143"/>
    </location>
</feature>
<dbReference type="Pfam" id="PF00188">
    <property type="entry name" value="CAP"/>
    <property type="match status" value="1"/>
</dbReference>